<keyword evidence="1" id="KW-1133">Transmembrane helix</keyword>
<organism evidence="2 3">
    <name type="scientific">Sulfuracidifex metallicus DSM 6482 = JCM 9184</name>
    <dbReference type="NCBI Taxonomy" id="523847"/>
    <lineage>
        <taxon>Archaea</taxon>
        <taxon>Thermoproteota</taxon>
        <taxon>Thermoprotei</taxon>
        <taxon>Sulfolobales</taxon>
        <taxon>Sulfolobaceae</taxon>
        <taxon>Sulfuracidifex</taxon>
    </lineage>
</organism>
<feature type="transmembrane region" description="Helical" evidence="1">
    <location>
        <begin position="117"/>
        <end position="139"/>
    </location>
</feature>
<name>A0A6A9QJF1_SULME</name>
<keyword evidence="1" id="KW-0812">Transmembrane</keyword>
<protein>
    <submittedName>
        <fullName evidence="2">Uncharacterized protein</fullName>
    </submittedName>
</protein>
<accession>A0A6A9QJF1</accession>
<feature type="transmembrane region" description="Helical" evidence="1">
    <location>
        <begin position="44"/>
        <end position="71"/>
    </location>
</feature>
<feature type="transmembrane region" description="Helical" evidence="1">
    <location>
        <begin position="234"/>
        <end position="255"/>
    </location>
</feature>
<feature type="transmembrane region" description="Helical" evidence="1">
    <location>
        <begin position="210"/>
        <end position="228"/>
    </location>
</feature>
<feature type="transmembrane region" description="Helical" evidence="1">
    <location>
        <begin position="12"/>
        <end position="32"/>
    </location>
</feature>
<dbReference type="AlphaFoldDB" id="A0A6A9QJF1"/>
<comment type="caution">
    <text evidence="2">The sequence shown here is derived from an EMBL/GenBank/DDBJ whole genome shotgun (WGS) entry which is preliminary data.</text>
</comment>
<gene>
    <name evidence="2" type="ORF">GC250_02560</name>
</gene>
<evidence type="ECO:0000313" key="3">
    <source>
        <dbReference type="Proteomes" id="UP000470772"/>
    </source>
</evidence>
<keyword evidence="3" id="KW-1185">Reference proteome</keyword>
<evidence type="ECO:0000256" key="1">
    <source>
        <dbReference type="SAM" id="Phobius"/>
    </source>
</evidence>
<dbReference type="Proteomes" id="UP000470772">
    <property type="component" value="Unassembled WGS sequence"/>
</dbReference>
<proteinExistence type="predicted"/>
<evidence type="ECO:0000313" key="2">
    <source>
        <dbReference type="EMBL" id="MUN28370.1"/>
    </source>
</evidence>
<sequence>MPIRFPTVDKLYSYVDRGLIGILAGFLSFYLLRAVSLPDGINYFVTALIVVSSVILAGLMPVILLVAAIILQFLKNYTVLGTYVLGKPSVEFLVASISSFILLIIVPTVNYAKFVDLSSYVISMGIIASIIGPNVNYFLVNFPILLGITFFATTQKKTTLISAIISPLPLFSLILLNLYSPDRFYIIAAVILLEISSVIGFALNNGAAMVSAVPAIVSALLFSNSFSYSKTLTLLSSVLATAGIAIYVGYSYAVAKSVYSNELKLKKKSLTDDLQETLKGLKDLETMKNDNFPITNSVEMTIAKIEDIKKRTEECSTPKCVDELRTEMEASIKSVSNYINDVIFEKIIAFNNVAEELKSKGLVIEKIEIPKDEFKIDSNLTYSIQRIISKIEMEYNSSAQVILKIADKLKEITGLEMQNEIRVLPSMDKLPSLYDKVADPVVMEKINSCLDNLLVLLQNINEMKPEKERDTDIFKSIIDSKQLNGINKINYSYDTIKRGLTYVQNFIKNLIQESTALTTAYPFLNDVININVVERIQQTLYDQGVPMCRKVTLLSSSIKILEDLSLVVRYKEYVRDLNGILNNVTKELLSDGKECVPLAELGIRKDLAPLIRAKIKENGNGVSLRNDSICRGN</sequence>
<feature type="transmembrane region" description="Helical" evidence="1">
    <location>
        <begin position="160"/>
        <end position="178"/>
    </location>
</feature>
<dbReference type="EMBL" id="WGGD01000005">
    <property type="protein sequence ID" value="MUN28370.1"/>
    <property type="molecule type" value="Genomic_DNA"/>
</dbReference>
<feature type="transmembrane region" description="Helical" evidence="1">
    <location>
        <begin position="92"/>
        <end position="111"/>
    </location>
</feature>
<reference evidence="2 3" key="1">
    <citation type="submission" date="2019-10" db="EMBL/GenBank/DDBJ databases">
        <title>Sequencing and Assembly of Multiple Reported Metal-Biooxidizing Members of the Extremely Thermoacidophilic Archaeal Family Sulfolobaceae.</title>
        <authorList>
            <person name="Counts J.A."/>
            <person name="Kelly R.M."/>
        </authorList>
    </citation>
    <scope>NUCLEOTIDE SEQUENCE [LARGE SCALE GENOMIC DNA]</scope>
    <source>
        <strain evidence="2 3">DSM 6482</strain>
    </source>
</reference>
<keyword evidence="1" id="KW-0472">Membrane</keyword>
<feature type="transmembrane region" description="Helical" evidence="1">
    <location>
        <begin position="184"/>
        <end position="203"/>
    </location>
</feature>
<dbReference type="RefSeq" id="WP_156016206.1">
    <property type="nucleotide sequence ID" value="NZ_WGGD01000005.1"/>
</dbReference>